<name>A6WH11_KINRD</name>
<sequence>MSAVGRRRGLTAAAALVSTLVVLPSAVADDGVPPVVVSNSHGGVGTTVHQTGTPGGSGKAANGAQTVRARGAGSTCSYNDTVVTSTGGTAVTPAGAGRANENAGTGLVGDSTQGRFVTRFCGGASTVIWVPNGAVAGPAGVPTVTPEMLAQDARNLLPIPVPAYATNGWGPGASLVNMPTWWWVTNASGSLTQRTSLGAVWAEVTATPLTSTWTPNTPTDNPVTCTGMGIAWRDGMSEEQAGHCAVTYTTASFRRLAGADQAFNSQLSVTWRVTWVGSGGTGGTLAPLSMDADIPMQVYERQILNKPPTP</sequence>
<feature type="region of interest" description="Disordered" evidence="1">
    <location>
        <begin position="89"/>
        <end position="108"/>
    </location>
</feature>
<dbReference type="AlphaFoldDB" id="A6WH11"/>
<dbReference type="PROSITE" id="PS51318">
    <property type="entry name" value="TAT"/>
    <property type="match status" value="1"/>
</dbReference>
<protein>
    <recommendedName>
        <fullName evidence="5">ATP/GTP-binding protein</fullName>
    </recommendedName>
</protein>
<evidence type="ECO:0000256" key="2">
    <source>
        <dbReference type="SAM" id="SignalP"/>
    </source>
</evidence>
<reference evidence="4" key="1">
    <citation type="journal article" date="2008" name="PLoS ONE">
        <title>Survival in nuclear waste, extreme resistance, and potential applications gleaned from the genome sequence of Kineococcus radiotolerans SRS30216.</title>
        <authorList>
            <person name="Bagwell C.E."/>
            <person name="Bhat S."/>
            <person name="Hawkins G.M."/>
            <person name="Smith B.W."/>
            <person name="Biswas T."/>
            <person name="Hoover T.R."/>
            <person name="Saunders E."/>
            <person name="Han C.S."/>
            <person name="Tsodikov O.V."/>
            <person name="Shimkets L.J."/>
        </authorList>
    </citation>
    <scope>NUCLEOTIDE SEQUENCE [LARGE SCALE GENOMIC DNA]</scope>
    <source>
        <strain evidence="4">ATCC BAA-149 / DSM 14245 / SRS30216</strain>
    </source>
</reference>
<keyword evidence="3" id="KW-0614">Plasmid</keyword>
<feature type="signal peptide" evidence="2">
    <location>
        <begin position="1"/>
        <end position="28"/>
    </location>
</feature>
<keyword evidence="4" id="KW-1185">Reference proteome</keyword>
<dbReference type="OrthoDB" id="3742379at2"/>
<dbReference type="InterPro" id="IPR006311">
    <property type="entry name" value="TAT_signal"/>
</dbReference>
<evidence type="ECO:0008006" key="5">
    <source>
        <dbReference type="Google" id="ProtNLM"/>
    </source>
</evidence>
<evidence type="ECO:0000313" key="4">
    <source>
        <dbReference type="Proteomes" id="UP000001116"/>
    </source>
</evidence>
<evidence type="ECO:0000313" key="3">
    <source>
        <dbReference type="EMBL" id="ABS06100.1"/>
    </source>
</evidence>
<dbReference type="RefSeq" id="WP_012001922.1">
    <property type="nucleotide sequence ID" value="NC_009806.1"/>
</dbReference>
<feature type="compositionally biased region" description="Low complexity" evidence="1">
    <location>
        <begin position="89"/>
        <end position="99"/>
    </location>
</feature>
<organism evidence="3 4">
    <name type="scientific">Kineococcus radiotolerans (strain ATCC BAA-149 / DSM 14245 / SRS30216)</name>
    <dbReference type="NCBI Taxonomy" id="266940"/>
    <lineage>
        <taxon>Bacteria</taxon>
        <taxon>Bacillati</taxon>
        <taxon>Actinomycetota</taxon>
        <taxon>Actinomycetes</taxon>
        <taxon>Kineosporiales</taxon>
        <taxon>Kineosporiaceae</taxon>
        <taxon>Kineococcus</taxon>
    </lineage>
</organism>
<dbReference type="Proteomes" id="UP000001116">
    <property type="component" value="Plasmid pKRAD01"/>
</dbReference>
<accession>A6WH11</accession>
<gene>
    <name evidence="3" type="ordered locus">Krad_4641</name>
</gene>
<geneLocation type="plasmid" evidence="3 4">
    <name>pKRAD01</name>
</geneLocation>
<keyword evidence="2" id="KW-0732">Signal</keyword>
<dbReference type="HOGENOM" id="CLU_896527_0_0_11"/>
<proteinExistence type="predicted"/>
<feature type="chain" id="PRO_5002704257" description="ATP/GTP-binding protein" evidence="2">
    <location>
        <begin position="29"/>
        <end position="310"/>
    </location>
</feature>
<evidence type="ECO:0000256" key="1">
    <source>
        <dbReference type="SAM" id="MobiDB-lite"/>
    </source>
</evidence>
<dbReference type="EMBL" id="CP000751">
    <property type="protein sequence ID" value="ABS06100.1"/>
    <property type="molecule type" value="Genomic_DNA"/>
</dbReference>
<dbReference type="KEGG" id="kra:Krad_4641"/>